<feature type="region of interest" description="Disordered" evidence="1">
    <location>
        <begin position="456"/>
        <end position="530"/>
    </location>
</feature>
<dbReference type="InterPro" id="IPR043424">
    <property type="entry name" value="BLT-like"/>
</dbReference>
<protein>
    <submittedName>
        <fullName evidence="2">Uncharacterized protein</fullName>
    </submittedName>
</protein>
<evidence type="ECO:0000256" key="1">
    <source>
        <dbReference type="SAM" id="MobiDB-lite"/>
    </source>
</evidence>
<dbReference type="EMBL" id="CM010721">
    <property type="protein sequence ID" value="RZC71036.1"/>
    <property type="molecule type" value="Genomic_DNA"/>
</dbReference>
<feature type="region of interest" description="Disordered" evidence="1">
    <location>
        <begin position="557"/>
        <end position="580"/>
    </location>
</feature>
<dbReference type="STRING" id="3469.A0A4Y7KDX7"/>
<dbReference type="Proteomes" id="UP000316621">
    <property type="component" value="Chromosome 7"/>
</dbReference>
<feature type="compositionally biased region" description="Basic and acidic residues" evidence="1">
    <location>
        <begin position="559"/>
        <end position="572"/>
    </location>
</feature>
<keyword evidence="3" id="KW-1185">Reference proteome</keyword>
<gene>
    <name evidence="2" type="ORF">C5167_034242</name>
</gene>
<reference evidence="2 3" key="1">
    <citation type="journal article" date="2018" name="Science">
        <title>The opium poppy genome and morphinan production.</title>
        <authorList>
            <person name="Guo L."/>
            <person name="Winzer T."/>
            <person name="Yang X."/>
            <person name="Li Y."/>
            <person name="Ning Z."/>
            <person name="He Z."/>
            <person name="Teodor R."/>
            <person name="Lu Y."/>
            <person name="Bowser T.A."/>
            <person name="Graham I.A."/>
            <person name="Ye K."/>
        </authorList>
    </citation>
    <scope>NUCLEOTIDE SEQUENCE [LARGE SCALE GENOMIC DNA]</scope>
    <source>
        <strain evidence="3">cv. HN1</strain>
        <tissue evidence="2">Leaves</tissue>
    </source>
</reference>
<dbReference type="OrthoDB" id="670909at2759"/>
<proteinExistence type="predicted"/>
<name>A0A4Y7KDX7_PAPSO</name>
<accession>A0A4Y7KDX7</accession>
<feature type="region of interest" description="Disordered" evidence="1">
    <location>
        <begin position="112"/>
        <end position="135"/>
    </location>
</feature>
<organism evidence="2 3">
    <name type="scientific">Papaver somniferum</name>
    <name type="common">Opium poppy</name>
    <dbReference type="NCBI Taxonomy" id="3469"/>
    <lineage>
        <taxon>Eukaryota</taxon>
        <taxon>Viridiplantae</taxon>
        <taxon>Streptophyta</taxon>
        <taxon>Embryophyta</taxon>
        <taxon>Tracheophyta</taxon>
        <taxon>Spermatophyta</taxon>
        <taxon>Magnoliopsida</taxon>
        <taxon>Ranunculales</taxon>
        <taxon>Papaveraceae</taxon>
        <taxon>Papaveroideae</taxon>
        <taxon>Papaver</taxon>
    </lineage>
</organism>
<dbReference type="Gramene" id="RZC71036">
    <property type="protein sequence ID" value="RZC71036"/>
    <property type="gene ID" value="C5167_034242"/>
</dbReference>
<sequence>MEREEKSDDEEKGILRRGAAEKEEFFGLKFKSGISVSKERVHYCTTPVPTWKIHQLNNGNFAVTCLPPPLTISARKLGAQLWENIHIILPLSTEMRKGTSSSGVKLRQLAEKGYNDHPPPIHLADPSPQQLDSAGSLRRQIEASLMKHHHSIERNSHALQPVSPASYSSSTEVTAYFPPVTPTGSSNIRRSHREATCNLKTSTELLQVLNRIWSLEEQHTSNISLIKALKIELNHARSRIKDLLQEQQMGRQEIGELMKQVAEEDHTRKSKEQARVKAAVQSVKDELEDERKLRRRSETLHRKLSRELSEVKYTFAKALKELERERKARMLLEDLCDEFAKGIGEYEHEVRSTNHKSERDNCCRDDHDRLILHISEAWLDERMQMNLAESRFNPTEKNTVVEKLSTEIETFLQAKRSGSSNSKSSDILHPKDLPNDVSLRRQSLKSVHLNDTVTAPQAAHDKGESHCSDSHFIEPKKNESEKGSNIANGKESVEIHPAETARANSTNKRLGSRERTKSRTLSSVQFEEQMASVREKQELVREQESDIPHELENFQTSKEGTHERNVKRDGTHGSKSKNMNNSLVTSQSMLLDCEKLYPEKNYKEDLLGHSAWRRNVSPARQWSSKFTSSDIEISASSSKWPPRGMQETTLKAKLLEARQEGRCSRVTPSKSTS</sequence>
<feature type="compositionally biased region" description="Basic and acidic residues" evidence="1">
    <location>
        <begin position="459"/>
        <end position="482"/>
    </location>
</feature>
<feature type="region of interest" description="Disordered" evidence="1">
    <location>
        <begin position="412"/>
        <end position="434"/>
    </location>
</feature>
<dbReference type="OMA" id="SKNDVMG"/>
<dbReference type="PANTHER" id="PTHR31071">
    <property type="entry name" value="GB|AAF24581.1"/>
    <property type="match status" value="1"/>
</dbReference>
<dbReference type="PANTHER" id="PTHR31071:SF9">
    <property type="entry name" value="INTRACELLULAR PROTEIN TRANSPORT PROTEIN USO1-RELATED"/>
    <property type="match status" value="1"/>
</dbReference>
<evidence type="ECO:0000313" key="2">
    <source>
        <dbReference type="EMBL" id="RZC71036.1"/>
    </source>
</evidence>
<evidence type="ECO:0000313" key="3">
    <source>
        <dbReference type="Proteomes" id="UP000316621"/>
    </source>
</evidence>
<dbReference type="AlphaFoldDB" id="A0A4Y7KDX7"/>